<evidence type="ECO:0000256" key="4">
    <source>
        <dbReference type="ARBA" id="ARBA00025806"/>
    </source>
</evidence>
<dbReference type="AlphaFoldDB" id="A0A8R1TJ74"/>
<comment type="subcellular location">
    <subcellularLocation>
        <location evidence="1">Nucleus</location>
    </subcellularLocation>
</comment>
<evidence type="ECO:0000256" key="2">
    <source>
        <dbReference type="ARBA" id="ARBA00022473"/>
    </source>
</evidence>
<protein>
    <submittedName>
        <fullName evidence="6">Uncharacterized protein</fullName>
    </submittedName>
</protein>
<dbReference type="InterPro" id="IPR024861">
    <property type="entry name" value="Donson"/>
</dbReference>
<evidence type="ECO:0000256" key="3">
    <source>
        <dbReference type="ARBA" id="ARBA00023242"/>
    </source>
</evidence>
<keyword evidence="2" id="KW-0217">Developmental protein</keyword>
<evidence type="ECO:0000256" key="5">
    <source>
        <dbReference type="SAM" id="MobiDB-lite"/>
    </source>
</evidence>
<dbReference type="GO" id="GO:0033260">
    <property type="term" value="P:nuclear DNA replication"/>
    <property type="evidence" value="ECO:0007669"/>
    <property type="project" value="TreeGrafter"/>
</dbReference>
<sequence length="675" mass="76280">MSDSNKQLIRSPAWKNPRDVIKKGIHRNKRGSSVSSSSSSSSSLKQLFVDNEADAGFSMLSTKISQGADSIIINPFRRASCKKMFGRNPIRKKVDDDNNNISSMVDLIADSNALQEFPSLVFDRMKEISMPKEVEAKNTTISASTSTTSTIGSLPVDFSSIDEFSCSTPKKKALKVEELKTKVNSLPIDLRLGLKLRLESPKRFFWLEKSKRFADYDDAIKLFCSLQTEGNEVRKLRNIKNLKLSAVFNNVIEAIGRSVSNISKFLACTLYWQFPDLAWQPSFPRVDNDSRLITGRKPSVPSLHTLGDSLVDALTMQWFLSFEQLYHSWRFGKRSYFYACCPTYTILFWKTSKGIVEVNENLSESGEKYNYRIVVTPTSYGFRQQLREEGIKYSIPSRHSQNSSSRHSFLNDNSLLDITQSQPLLISDNKKEQSWISSDSSFSGIRDDFVLTCDSKENQVESENKSGTKEKNDKGSESSDDLNSSNDTDNDEWLRGIGISPRKTLKITRNKSMMSNHSLDYERSLSLDPDFMDENRKNAIVLSDLDSIAAFYNMMTTSNFGRVTTGPQAGFPPTLLARQPFLNAVLKNLKCQYREFTKDGADFYVCEWDNGPIMPHMLSMLENFLRHSSKPNQENSITGQISGRFKCPGMNDAAGLDGMANFSSFEFRLGSFFKS</sequence>
<dbReference type="EMBL" id="CMVM020000338">
    <property type="status" value="NOT_ANNOTATED_CDS"/>
    <property type="molecule type" value="Genomic_DNA"/>
</dbReference>
<reference evidence="6" key="2">
    <citation type="submission" date="2022-06" db="UniProtKB">
        <authorList>
            <consortium name="EnsemblMetazoa"/>
        </authorList>
    </citation>
    <scope>IDENTIFICATION</scope>
</reference>
<organism evidence="6 7">
    <name type="scientific">Onchocerca volvulus</name>
    <dbReference type="NCBI Taxonomy" id="6282"/>
    <lineage>
        <taxon>Eukaryota</taxon>
        <taxon>Metazoa</taxon>
        <taxon>Ecdysozoa</taxon>
        <taxon>Nematoda</taxon>
        <taxon>Chromadorea</taxon>
        <taxon>Rhabditida</taxon>
        <taxon>Spirurina</taxon>
        <taxon>Spiruromorpha</taxon>
        <taxon>Filarioidea</taxon>
        <taxon>Onchocercidae</taxon>
        <taxon>Onchocerca</taxon>
    </lineage>
</organism>
<evidence type="ECO:0000313" key="7">
    <source>
        <dbReference type="Proteomes" id="UP000024404"/>
    </source>
</evidence>
<evidence type="ECO:0000313" key="6">
    <source>
        <dbReference type="EnsemblMetazoa" id="OVOC10421.1"/>
    </source>
</evidence>
<dbReference type="Proteomes" id="UP000024404">
    <property type="component" value="Unassembled WGS sequence"/>
</dbReference>
<proteinExistence type="inferred from homology"/>
<keyword evidence="3" id="KW-0539">Nucleus</keyword>
<feature type="compositionally biased region" description="Low complexity" evidence="5">
    <location>
        <begin position="32"/>
        <end position="41"/>
    </location>
</feature>
<evidence type="ECO:0000256" key="1">
    <source>
        <dbReference type="ARBA" id="ARBA00004123"/>
    </source>
</evidence>
<feature type="region of interest" description="Disordered" evidence="5">
    <location>
        <begin position="1"/>
        <end position="41"/>
    </location>
</feature>
<keyword evidence="7" id="KW-1185">Reference proteome</keyword>
<reference evidence="7" key="1">
    <citation type="submission" date="2013-10" db="EMBL/GenBank/DDBJ databases">
        <title>Genome sequencing of Onchocerca volvulus.</title>
        <authorList>
            <person name="Cotton J."/>
            <person name="Tsai J."/>
            <person name="Stanley E."/>
            <person name="Tracey A."/>
            <person name="Holroyd N."/>
            <person name="Lustigman S."/>
            <person name="Berriman M."/>
        </authorList>
    </citation>
    <scope>NUCLEOTIDE SEQUENCE</scope>
</reference>
<name>A0A8R1TJ74_ONCVO</name>
<dbReference type="PANTHER" id="PTHR12972">
    <property type="entry name" value="DOWNSTREAM NEIGHBOR OF SON"/>
    <property type="match status" value="1"/>
</dbReference>
<dbReference type="OMA" id="NGPIMPH"/>
<accession>A0A8R1TJ74</accession>
<dbReference type="GO" id="GO:0005634">
    <property type="term" value="C:nucleus"/>
    <property type="evidence" value="ECO:0007669"/>
    <property type="project" value="UniProtKB-SubCell"/>
</dbReference>
<feature type="region of interest" description="Disordered" evidence="5">
    <location>
        <begin position="456"/>
        <end position="495"/>
    </location>
</feature>
<feature type="compositionally biased region" description="Basic and acidic residues" evidence="5">
    <location>
        <begin position="456"/>
        <end position="477"/>
    </location>
</feature>
<dbReference type="PANTHER" id="PTHR12972:SF0">
    <property type="entry name" value="PROTEIN DOWNSTREAM NEIGHBOR OF SON"/>
    <property type="match status" value="1"/>
</dbReference>
<comment type="similarity">
    <text evidence="4">Belongs to the DONSON family.</text>
</comment>
<dbReference type="EnsemblMetazoa" id="OVOC10421.1">
    <property type="protein sequence ID" value="OVOC10421.1"/>
    <property type="gene ID" value="WBGene00247230"/>
</dbReference>